<keyword evidence="1" id="KW-0472">Membrane</keyword>
<feature type="transmembrane region" description="Helical" evidence="1">
    <location>
        <begin position="171"/>
        <end position="190"/>
    </location>
</feature>
<protein>
    <submittedName>
        <fullName evidence="2">Membrane protein</fullName>
    </submittedName>
</protein>
<sequence>MTTAPSRRGQGGPPLTLLAALSTALFLASLVAGALASGRGHPSVYAEAADRLGYLTTQPQALRLAGLLQFSSAVPLAILAASVHARLHRLGVRAPGAGIALAGGIISAAALMLSALLQWTMSRHGEADAILLVLHDLTFLTGGPGHVVPLGLLVAGVAVPGLLLKLLPRPVAAAGLVIAVVAELTTLTLLVPEAAYLLPVRFAALTWLVVAAVRLPADRRRISSGPAAAPAPNTASASGESR</sequence>
<dbReference type="STRING" id="161355.PS9374_05588"/>
<keyword evidence="1" id="KW-0812">Transmembrane</keyword>
<dbReference type="AlphaFoldDB" id="A0A171DLX3"/>
<accession>A0A171DLX3</accession>
<feature type="transmembrane region" description="Helical" evidence="1">
    <location>
        <begin position="97"/>
        <end position="119"/>
    </location>
</feature>
<feature type="transmembrane region" description="Helical" evidence="1">
    <location>
        <begin position="64"/>
        <end position="85"/>
    </location>
</feature>
<dbReference type="EMBL" id="BDCX01000015">
    <property type="protein sequence ID" value="GAT69908.1"/>
    <property type="molecule type" value="Genomic_DNA"/>
</dbReference>
<keyword evidence="1" id="KW-1133">Transmembrane helix</keyword>
<dbReference type="RefSeq" id="WP_197287201.1">
    <property type="nucleotide sequence ID" value="NZ_BDCX01000015.1"/>
</dbReference>
<evidence type="ECO:0000313" key="3">
    <source>
        <dbReference type="Proteomes" id="UP000077701"/>
    </source>
</evidence>
<name>A0A171DLX3_9ACTN</name>
<reference evidence="3" key="2">
    <citation type="submission" date="2016-04" db="EMBL/GenBank/DDBJ databases">
        <title>Planomonospora sphaerica JCM9374 whole genome shotgun sequence.</title>
        <authorList>
            <person name="Suzuki T."/>
            <person name="Dohra H."/>
            <person name="Kodani S."/>
        </authorList>
    </citation>
    <scope>NUCLEOTIDE SEQUENCE [LARGE SCALE GENOMIC DNA]</scope>
    <source>
        <strain evidence="3">JCM 9374</strain>
    </source>
</reference>
<proteinExistence type="predicted"/>
<feature type="transmembrane region" description="Helical" evidence="1">
    <location>
        <begin position="196"/>
        <end position="215"/>
    </location>
</feature>
<feature type="transmembrane region" description="Helical" evidence="1">
    <location>
        <begin position="139"/>
        <end position="164"/>
    </location>
</feature>
<dbReference type="Proteomes" id="UP000077701">
    <property type="component" value="Unassembled WGS sequence"/>
</dbReference>
<gene>
    <name evidence="2" type="ORF">PS9374_05588</name>
</gene>
<evidence type="ECO:0000313" key="2">
    <source>
        <dbReference type="EMBL" id="GAT69908.1"/>
    </source>
</evidence>
<evidence type="ECO:0000256" key="1">
    <source>
        <dbReference type="SAM" id="Phobius"/>
    </source>
</evidence>
<organism evidence="2 3">
    <name type="scientific">Planomonospora sphaerica</name>
    <dbReference type="NCBI Taxonomy" id="161355"/>
    <lineage>
        <taxon>Bacteria</taxon>
        <taxon>Bacillati</taxon>
        <taxon>Actinomycetota</taxon>
        <taxon>Actinomycetes</taxon>
        <taxon>Streptosporangiales</taxon>
        <taxon>Streptosporangiaceae</taxon>
        <taxon>Planomonospora</taxon>
    </lineage>
</organism>
<reference evidence="2 3" key="1">
    <citation type="journal article" date="2016" name="Genome Announc.">
        <title>Draft Genome Sequence of Planomonospora sphaerica JCM9374, a Rare Actinomycete.</title>
        <authorList>
            <person name="Dohra H."/>
            <person name="Suzuki T."/>
            <person name="Inoue Y."/>
            <person name="Kodani S."/>
        </authorList>
    </citation>
    <scope>NUCLEOTIDE SEQUENCE [LARGE SCALE GENOMIC DNA]</scope>
    <source>
        <strain evidence="2 3">JCM 9374</strain>
    </source>
</reference>
<comment type="caution">
    <text evidence="2">The sequence shown here is derived from an EMBL/GenBank/DDBJ whole genome shotgun (WGS) entry which is preliminary data.</text>
</comment>
<keyword evidence="3" id="KW-1185">Reference proteome</keyword>